<dbReference type="InterPro" id="IPR049381">
    <property type="entry name" value="UbiD-like_C"/>
</dbReference>
<comment type="pathway">
    <text evidence="1">Isoprenoid biosynthesis; isopentenyl diphosphate biosynthesis via mevalonate pathway.</text>
</comment>
<comment type="catalytic activity">
    <reaction evidence="3">
        <text>(2E)-3-methyl-5-phosphooxypent-2-enoate + H(+) = isopentenyl phosphate + CO2</text>
        <dbReference type="Rhea" id="RHEA:78971"/>
        <dbReference type="ChEBI" id="CHEBI:15378"/>
        <dbReference type="ChEBI" id="CHEBI:16526"/>
        <dbReference type="ChEBI" id="CHEBI:65078"/>
        <dbReference type="ChEBI" id="CHEBI:229665"/>
        <dbReference type="EC" id="4.1.1.126"/>
    </reaction>
    <physiologicalReaction direction="left-to-right" evidence="3">
        <dbReference type="Rhea" id="RHEA:78972"/>
    </physiologicalReaction>
</comment>
<dbReference type="SUPFAM" id="SSF143968">
    <property type="entry name" value="UbiD C-terminal domain-like"/>
    <property type="match status" value="1"/>
</dbReference>
<evidence type="ECO:0000313" key="11">
    <source>
        <dbReference type="Proteomes" id="UP000000254"/>
    </source>
</evidence>
<dbReference type="Gene3D" id="3.40.1670.10">
    <property type="entry name" value="UbiD C-terminal domain-like"/>
    <property type="match status" value="1"/>
</dbReference>
<evidence type="ECO:0000259" key="9">
    <source>
        <dbReference type="Pfam" id="PF20696"/>
    </source>
</evidence>
<dbReference type="Proteomes" id="UP000000254">
    <property type="component" value="Chromosome"/>
</dbReference>
<dbReference type="RefSeq" id="WP_011838919.1">
    <property type="nucleotide sequence ID" value="NC_009033.1"/>
</dbReference>
<feature type="domain" description="3-octaprenyl-4-hydroxybenzoate carboxy-lyase-like C-terminal" evidence="9">
    <location>
        <begin position="287"/>
        <end position="408"/>
    </location>
</feature>
<evidence type="ECO:0000256" key="2">
    <source>
        <dbReference type="ARBA" id="ARBA00010021"/>
    </source>
</evidence>
<evidence type="ECO:0000256" key="3">
    <source>
        <dbReference type="ARBA" id="ARBA00049054"/>
    </source>
</evidence>
<dbReference type="InterPro" id="IPR002830">
    <property type="entry name" value="UbiD"/>
</dbReference>
<evidence type="ECO:0000313" key="10">
    <source>
        <dbReference type="EMBL" id="ABN69728.1"/>
    </source>
</evidence>
<reference evidence="10 11" key="2">
    <citation type="journal article" date="2009" name="Stand. Genomic Sci.">
        <title>Complete genome sequence of Staphylothermus marinus Stetter and Fiala 1986 type strain F1.</title>
        <authorList>
            <person name="Anderson I.J."/>
            <person name="Sun H."/>
            <person name="Lapidus A."/>
            <person name="Copeland A."/>
            <person name="Glavina Del Rio T."/>
            <person name="Tice H."/>
            <person name="Dalin E."/>
            <person name="Lucas S."/>
            <person name="Barry K."/>
            <person name="Land M."/>
            <person name="Richardson P."/>
            <person name="Huber H."/>
            <person name="Kyrpides N.C."/>
        </authorList>
    </citation>
    <scope>NUCLEOTIDE SEQUENCE [LARGE SCALE GENOMIC DNA]</scope>
    <source>
        <strain evidence="11">ATCC 43588 / DSM 3639 / JCM 9404 / F1</strain>
    </source>
</reference>
<dbReference type="EC" id="4.1.1.126" evidence="5"/>
<evidence type="ECO:0000256" key="5">
    <source>
        <dbReference type="ARBA" id="ARBA00049727"/>
    </source>
</evidence>
<keyword evidence="11" id="KW-1185">Reference proteome</keyword>
<dbReference type="KEGG" id="smr:Smar_0621"/>
<evidence type="ECO:0000256" key="4">
    <source>
        <dbReference type="ARBA" id="ARBA00049583"/>
    </source>
</evidence>
<comment type="cofactor">
    <cofactor evidence="7">
        <name>prenylated FMN</name>
        <dbReference type="ChEBI" id="CHEBI:87746"/>
    </cofactor>
</comment>
<organism evidence="10 11">
    <name type="scientific">Staphylothermus marinus (strain ATCC 43588 / DSM 3639 / JCM 9404 / F1)</name>
    <dbReference type="NCBI Taxonomy" id="399550"/>
    <lineage>
        <taxon>Archaea</taxon>
        <taxon>Thermoproteota</taxon>
        <taxon>Thermoprotei</taxon>
        <taxon>Desulfurococcales</taxon>
        <taxon>Desulfurococcaceae</taxon>
        <taxon>Staphylothermus</taxon>
    </lineage>
</organism>
<accession>A3DM68</accession>
<reference evidence="11" key="1">
    <citation type="journal article" date="2009" name="BMC Genomics">
        <title>The complete genome sequence of Staphylothermus marinus reveals differences in sulfur metabolism among heterotrophic Crenarchaeota.</title>
        <authorList>
            <person name="Anderson I.J."/>
            <person name="Dharmarajan L."/>
            <person name="Rodriguez J."/>
            <person name="Hooper S."/>
            <person name="Porat I."/>
            <person name="Ulrich L.E."/>
            <person name="Elkins J.G."/>
            <person name="Mavromatis K."/>
            <person name="Sun H."/>
            <person name="Land M."/>
            <person name="Lapidus A."/>
            <person name="Lucas S."/>
            <person name="Barry K."/>
            <person name="Huber H."/>
            <person name="Zhulin I.B."/>
            <person name="Whitman W.B."/>
            <person name="Mukhopadhyay B."/>
            <person name="Woese C."/>
            <person name="Bristow J."/>
            <person name="Kyrpides N."/>
        </authorList>
    </citation>
    <scope>NUCLEOTIDE SEQUENCE [LARGE SCALE GENOMIC DNA]</scope>
    <source>
        <strain evidence="11">ATCC 43588 / DSM 3639 / JCM 9404 / F1</strain>
    </source>
</reference>
<sequence>MYINEYLLKLEKEGKESIHVGELNREYEPTRIISKNKDKLVFFSLNNSVAECYANILSSRKDLYRLFGLSNDIEVYNKILDALNNPAELDVRSFNDYYRSTDFGLQQLPFIKYYREDGGYYLTSSIYISCINNICNASYHRTMLLSDEKAVLRIVPRHLDYIVKKYHEKGYDAPVAIVLGVDPYTEIAAATTPPLGVYEVAVAAKLSGDNRVVKTPIYQIPVPATASIVVEGVITRETAWEGPFVDILRIPDKRRKQLVFKMEAIYVHREIPPLYHAIVPGLWEHIYLMGFPREPLIYDSVRKISPGIKGVRLTIGSGGWLHAVVSIHKSKPGEARNIGLAVINGHPSVKHVIIVDDDIDIDDPYMVEWALATRVRGSEDIIILRNMRGSTLDPRGNDGVGDKVVIDATKPFDEPWDKYRYAGIP</sequence>
<dbReference type="Pfam" id="PF01977">
    <property type="entry name" value="UbiD"/>
    <property type="match status" value="1"/>
</dbReference>
<dbReference type="PANTHER" id="PTHR30108">
    <property type="entry name" value="3-OCTAPRENYL-4-HYDROXYBENZOATE CARBOXY-LYASE-RELATED"/>
    <property type="match status" value="1"/>
</dbReference>
<dbReference type="GeneID" id="4907660"/>
<dbReference type="GO" id="GO:0016831">
    <property type="term" value="F:carboxy-lyase activity"/>
    <property type="evidence" value="ECO:0007669"/>
    <property type="project" value="InterPro"/>
</dbReference>
<evidence type="ECO:0000256" key="1">
    <source>
        <dbReference type="ARBA" id="ARBA00005092"/>
    </source>
</evidence>
<evidence type="ECO:0000256" key="7">
    <source>
        <dbReference type="ARBA" id="ARBA00049936"/>
    </source>
</evidence>
<feature type="domain" description="3-octaprenyl-4-hydroxybenzoate carboxy-lyase-like Rift-related" evidence="8">
    <location>
        <begin position="99"/>
        <end position="281"/>
    </location>
</feature>
<dbReference type="GO" id="GO:0005737">
    <property type="term" value="C:cytoplasm"/>
    <property type="evidence" value="ECO:0007669"/>
    <property type="project" value="TreeGrafter"/>
</dbReference>
<dbReference type="SUPFAM" id="SSF50475">
    <property type="entry name" value="FMN-binding split barrel"/>
    <property type="match status" value="1"/>
</dbReference>
<dbReference type="Pfam" id="PF20696">
    <property type="entry name" value="UbiD_C"/>
    <property type="match status" value="1"/>
</dbReference>
<comment type="similarity">
    <text evidence="2">Belongs to the UbiD family.</text>
</comment>
<evidence type="ECO:0000259" key="8">
    <source>
        <dbReference type="Pfam" id="PF01977"/>
    </source>
</evidence>
<name>A3DM68_STAMF</name>
<gene>
    <name evidence="10" type="ordered locus">Smar_0621</name>
</gene>
<dbReference type="InterPro" id="IPR048304">
    <property type="entry name" value="UbiD_Rift_dom"/>
</dbReference>
<dbReference type="NCBIfam" id="TIGR00148">
    <property type="entry name" value="UbiD family decarboxylase"/>
    <property type="match status" value="1"/>
</dbReference>
<evidence type="ECO:0000256" key="6">
    <source>
        <dbReference type="ARBA" id="ARBA00049754"/>
    </source>
</evidence>
<protein>
    <recommendedName>
        <fullName evidence="6">Anhydromevalonate phosphate decarboxylase</fullName>
        <ecNumber evidence="5">4.1.1.126</ecNumber>
    </recommendedName>
</protein>
<dbReference type="OrthoDB" id="8480at2157"/>
<dbReference type="HOGENOM" id="CLU_023348_5_1_2"/>
<dbReference type="STRING" id="399550.Smar_0621"/>
<dbReference type="EMBL" id="CP000575">
    <property type="protein sequence ID" value="ABN69728.1"/>
    <property type="molecule type" value="Genomic_DNA"/>
</dbReference>
<proteinExistence type="inferred from homology"/>
<dbReference type="AlphaFoldDB" id="A3DM68"/>
<dbReference type="eggNOG" id="arCOG01671">
    <property type="taxonomic scope" value="Archaea"/>
</dbReference>
<dbReference type="PANTHER" id="PTHR30108:SF21">
    <property type="entry name" value="4-HYDROXYBENZOATE DECARBOXYLASE"/>
    <property type="match status" value="1"/>
</dbReference>
<comment type="function">
    <text evidence="4">Catalyzes the conversion of trans-anhydromevalonate 5-phosphate (tAHMP) into isopentenyl phosphate. Involved in the archaeal mevalonate (MVA) pathway, which provides fundamental precursors for isoprenoid biosynthesis, such as isopentenyl diphosphate (IPP) and dimethylallyl diphosphate (DMAPP).</text>
</comment>